<dbReference type="InterPro" id="IPR050180">
    <property type="entry name" value="RNR_Ribonuclease"/>
</dbReference>
<dbReference type="GO" id="GO:0000932">
    <property type="term" value="C:P-body"/>
    <property type="evidence" value="ECO:0007669"/>
    <property type="project" value="TreeGrafter"/>
</dbReference>
<evidence type="ECO:0000313" key="2">
    <source>
        <dbReference type="EMBL" id="QHT31386.1"/>
    </source>
</evidence>
<dbReference type="Pfam" id="PF00773">
    <property type="entry name" value="RNB"/>
    <property type="match status" value="1"/>
</dbReference>
<dbReference type="InterPro" id="IPR001900">
    <property type="entry name" value="RNase_II/R"/>
</dbReference>
<dbReference type="GO" id="GO:0003723">
    <property type="term" value="F:RNA binding"/>
    <property type="evidence" value="ECO:0007669"/>
    <property type="project" value="InterPro"/>
</dbReference>
<proteinExistence type="predicted"/>
<dbReference type="InterPro" id="IPR012340">
    <property type="entry name" value="NA-bd_OB-fold"/>
</dbReference>
<dbReference type="PANTHER" id="PTHR23355">
    <property type="entry name" value="RIBONUCLEASE"/>
    <property type="match status" value="1"/>
</dbReference>
<dbReference type="SUPFAM" id="SSF50249">
    <property type="entry name" value="Nucleic acid-binding proteins"/>
    <property type="match status" value="1"/>
</dbReference>
<accession>A0A6C0EQB6</accession>
<dbReference type="GO" id="GO:0000175">
    <property type="term" value="F:3'-5'-RNA exonuclease activity"/>
    <property type="evidence" value="ECO:0007669"/>
    <property type="project" value="TreeGrafter"/>
</dbReference>
<dbReference type="EMBL" id="MN738918">
    <property type="protein sequence ID" value="QHT31386.1"/>
    <property type="molecule type" value="Genomic_DNA"/>
</dbReference>
<evidence type="ECO:0000259" key="1">
    <source>
        <dbReference type="SMART" id="SM00955"/>
    </source>
</evidence>
<dbReference type="SMART" id="SM00955">
    <property type="entry name" value="RNB"/>
    <property type="match status" value="1"/>
</dbReference>
<feature type="domain" description="RNB" evidence="1">
    <location>
        <begin position="194"/>
        <end position="460"/>
    </location>
</feature>
<dbReference type="GO" id="GO:0006402">
    <property type="term" value="P:mRNA catabolic process"/>
    <property type="evidence" value="ECO:0007669"/>
    <property type="project" value="TreeGrafter"/>
</dbReference>
<name>A0A6C0EQB6_9ZZZZ</name>
<dbReference type="PANTHER" id="PTHR23355:SF9">
    <property type="entry name" value="DIS3-LIKE EXONUCLEASE 2"/>
    <property type="match status" value="1"/>
</dbReference>
<dbReference type="AlphaFoldDB" id="A0A6C0EQB6"/>
<sequence>MSTYKIIVNDRGYTSWEIFENSKFNKVSLNINPIEHKLFSNDVFLINDNLNIELLHSTVRTGSPMPAVLILNDNKTYGRQKTPKGKLMYKCIPDDMRIPPFLIPYEMKHIGFSKVFTNLYVTITFHEWIDKHPIGILNNVIGPVDILDNYYEYQLYCKSLNTSIQKFQKDTINAVKKASHEAFIESIKVNHPSIEDRTNQSIWNVFTIDPPKSLDYDDGFSIIEKEDGIKQLSIYISNVTVWMDVLNLWDSFSRRISTIYLPDKKRPMLPTVLSDCLCSLQENVTRIAFVMDIFIKDTEIIEIKYSNCFIKVFKNYCYEEPELLNNDKFKQLLNTTKNLSKKFKYINSVRNSHETVTYLMILMNYHCAKEMIKHNAGGVFRSTIMKRDCFVPETVPDDVAKFIKIWNSASGQYVNGSEIINQETSRHELLDMDAYIHITSPIRRLVDLLNIIKFQEISGIIRLSNNAQTFYNKWLSDLEYINTTMRSIRKVQCDCTLLDLCANNPSVMEKEYEGYLFDKIIRNDGLFQYIVFLPELKLSSRITLRDNLENFSSKKIKLFLFNDEENFKKKIRLHVL</sequence>
<reference evidence="2" key="1">
    <citation type="journal article" date="2020" name="Nature">
        <title>Giant virus diversity and host interactions through global metagenomics.</title>
        <authorList>
            <person name="Schulz F."/>
            <person name="Roux S."/>
            <person name="Paez-Espino D."/>
            <person name="Jungbluth S."/>
            <person name="Walsh D.A."/>
            <person name="Denef V.J."/>
            <person name="McMahon K.D."/>
            <person name="Konstantinidis K.T."/>
            <person name="Eloe-Fadrosh E.A."/>
            <person name="Kyrpides N.C."/>
            <person name="Woyke T."/>
        </authorList>
    </citation>
    <scope>NUCLEOTIDE SEQUENCE</scope>
    <source>
        <strain evidence="2">GVMAG-M-3300009155-2</strain>
    </source>
</reference>
<protein>
    <recommendedName>
        <fullName evidence="1">RNB domain-containing protein</fullName>
    </recommendedName>
</protein>
<organism evidence="2">
    <name type="scientific">viral metagenome</name>
    <dbReference type="NCBI Taxonomy" id="1070528"/>
    <lineage>
        <taxon>unclassified sequences</taxon>
        <taxon>metagenomes</taxon>
        <taxon>organismal metagenomes</taxon>
    </lineage>
</organism>